<organism evidence="13 14">
    <name type="scientific">Melghiribacillus thermohalophilus</name>
    <dbReference type="NCBI Taxonomy" id="1324956"/>
    <lineage>
        <taxon>Bacteria</taxon>
        <taxon>Bacillati</taxon>
        <taxon>Bacillota</taxon>
        <taxon>Bacilli</taxon>
        <taxon>Bacillales</taxon>
        <taxon>Bacillaceae</taxon>
        <taxon>Melghiribacillus</taxon>
    </lineage>
</organism>
<dbReference type="EC" id="4.4.1.2" evidence="7"/>
<dbReference type="AlphaFoldDB" id="A0A4R3MZ24"/>
<evidence type="ECO:0000256" key="6">
    <source>
        <dbReference type="ARBA" id="ARBA00023239"/>
    </source>
</evidence>
<dbReference type="Gene3D" id="3.40.640.10">
    <property type="entry name" value="Type I PLP-dependent aspartate aminotransferase-like (Major domain)"/>
    <property type="match status" value="1"/>
</dbReference>
<dbReference type="InterPro" id="IPR054542">
    <property type="entry name" value="Cys_met_metab_PP"/>
</dbReference>
<dbReference type="InterPro" id="IPR015424">
    <property type="entry name" value="PyrdxlP-dep_Trfase"/>
</dbReference>
<dbReference type="PANTHER" id="PTHR11808:SF80">
    <property type="entry name" value="CYSTATHIONINE GAMMA-LYASE"/>
    <property type="match status" value="1"/>
</dbReference>
<dbReference type="NCBIfam" id="TIGR01328">
    <property type="entry name" value="met_gam_lyase"/>
    <property type="match status" value="1"/>
</dbReference>
<dbReference type="FunFam" id="3.90.1150.10:FF:000033">
    <property type="entry name" value="Cystathionine gamma-synthase"/>
    <property type="match status" value="1"/>
</dbReference>
<evidence type="ECO:0000256" key="1">
    <source>
        <dbReference type="ARBA" id="ARBA00001933"/>
    </source>
</evidence>
<evidence type="ECO:0000256" key="11">
    <source>
        <dbReference type="PIRSR" id="PIRSR001434-2"/>
    </source>
</evidence>
<evidence type="ECO:0000256" key="2">
    <source>
        <dbReference type="ARBA" id="ARBA00008667"/>
    </source>
</evidence>
<dbReference type="EMBL" id="SMAN01000012">
    <property type="protein sequence ID" value="TCT20921.1"/>
    <property type="molecule type" value="Genomic_DNA"/>
</dbReference>
<dbReference type="NCBIfam" id="NF005263">
    <property type="entry name" value="PRK06767.1"/>
    <property type="match status" value="1"/>
</dbReference>
<dbReference type="EC" id="4.4.1.11" evidence="3"/>
<dbReference type="GO" id="GO:0019346">
    <property type="term" value="P:transsulfuration"/>
    <property type="evidence" value="ECO:0007669"/>
    <property type="project" value="InterPro"/>
</dbReference>
<dbReference type="Gene3D" id="3.90.1150.10">
    <property type="entry name" value="Aspartate Aminotransferase, domain 1"/>
    <property type="match status" value="1"/>
</dbReference>
<comment type="similarity">
    <text evidence="2">Belongs to the trans-sulfuration enzymes family. L-methionine gamma-lyase subfamily.</text>
</comment>
<keyword evidence="5 11" id="KW-0663">Pyridoxal phosphate</keyword>
<evidence type="ECO:0000256" key="4">
    <source>
        <dbReference type="ARBA" id="ARBA00019040"/>
    </source>
</evidence>
<evidence type="ECO:0000256" key="10">
    <source>
        <dbReference type="ARBA" id="ARBA00052699"/>
    </source>
</evidence>
<evidence type="ECO:0000256" key="3">
    <source>
        <dbReference type="ARBA" id="ARBA00012222"/>
    </source>
</evidence>
<comment type="catalytic activity">
    <reaction evidence="10">
        <text>L-methionine + H2O = methanethiol + 2-oxobutanoate + NH4(+)</text>
        <dbReference type="Rhea" id="RHEA:23800"/>
        <dbReference type="ChEBI" id="CHEBI:15377"/>
        <dbReference type="ChEBI" id="CHEBI:16007"/>
        <dbReference type="ChEBI" id="CHEBI:16763"/>
        <dbReference type="ChEBI" id="CHEBI:28938"/>
        <dbReference type="ChEBI" id="CHEBI:57844"/>
        <dbReference type="EC" id="4.4.1.11"/>
    </reaction>
    <physiologicalReaction direction="left-to-right" evidence="10">
        <dbReference type="Rhea" id="RHEA:23801"/>
    </physiologicalReaction>
</comment>
<dbReference type="PROSITE" id="PS00868">
    <property type="entry name" value="CYS_MET_METAB_PP"/>
    <property type="match status" value="1"/>
</dbReference>
<evidence type="ECO:0000313" key="13">
    <source>
        <dbReference type="EMBL" id="TCT20921.1"/>
    </source>
</evidence>
<sequence length="406" mass="45085">MMKNKKKRSIKMDTMVIHDGYDANQFQGSLTPPIFQTSTFTFESAEQGERRFAGDEDGYIYSRLGNPTVRILEERMAQLENGEAALAFGSGMAAVSAVLIALTKASDHIICSQGIYGCTFGLLSMMKEKYHIHTDFTPMETEEQIRSLVRPETALIYVETPINPTMKLVDLELVVNVAKEYDIPVVVDNTFSSPYLQQPLTIGCDIVIHSATKYIGGHGDVVAGLVVGPKDFLDEVSVTTQKDVGGIISPFDAWLLLRGLKTLPVRLDRHCSNARKITEMLKEHPMVSKVYYPGDPDHPDYPITKKQMKQGGGLVSFEIKGDKQDAQKFLNMLNFIPIAVSLGDAETLIQHPATMTHAVVPEESRLKMGITDQLIRLSVGLEAWEDICDDLKQALDELAKMKNPAY</sequence>
<feature type="modified residue" description="N6-(pyridoxal phosphate)lysine" evidence="11">
    <location>
        <position position="213"/>
    </location>
</feature>
<dbReference type="GO" id="GO:0030170">
    <property type="term" value="F:pyridoxal phosphate binding"/>
    <property type="evidence" value="ECO:0007669"/>
    <property type="project" value="InterPro"/>
</dbReference>
<keyword evidence="6 13" id="KW-0456">Lyase</keyword>
<reference evidence="13 14" key="1">
    <citation type="submission" date="2019-03" db="EMBL/GenBank/DDBJ databases">
        <title>Genomic Encyclopedia of Type Strains, Phase IV (KMG-IV): sequencing the most valuable type-strain genomes for metagenomic binning, comparative biology and taxonomic classification.</title>
        <authorList>
            <person name="Goeker M."/>
        </authorList>
    </citation>
    <scope>NUCLEOTIDE SEQUENCE [LARGE SCALE GENOMIC DNA]</scope>
    <source>
        <strain evidence="13 14">DSM 25894</strain>
    </source>
</reference>
<dbReference type="GO" id="GO:0047982">
    <property type="term" value="F:homocysteine desulfhydrase activity"/>
    <property type="evidence" value="ECO:0007669"/>
    <property type="project" value="UniProtKB-EC"/>
</dbReference>
<evidence type="ECO:0000256" key="8">
    <source>
        <dbReference type="ARBA" id="ARBA00047199"/>
    </source>
</evidence>
<comment type="catalytic activity">
    <reaction evidence="9">
        <text>L-homocysteine + H2O = 2-oxobutanoate + hydrogen sulfide + NH4(+) + H(+)</text>
        <dbReference type="Rhea" id="RHEA:14501"/>
        <dbReference type="ChEBI" id="CHEBI:15377"/>
        <dbReference type="ChEBI" id="CHEBI:15378"/>
        <dbReference type="ChEBI" id="CHEBI:16763"/>
        <dbReference type="ChEBI" id="CHEBI:28938"/>
        <dbReference type="ChEBI" id="CHEBI:29919"/>
        <dbReference type="ChEBI" id="CHEBI:58199"/>
        <dbReference type="EC" id="4.4.1.2"/>
    </reaction>
    <physiologicalReaction direction="left-to-right" evidence="9">
        <dbReference type="Rhea" id="RHEA:14502"/>
    </physiologicalReaction>
</comment>
<comment type="caution">
    <text evidence="13">The sequence shown here is derived from an EMBL/GenBank/DDBJ whole genome shotgun (WGS) entry which is preliminary data.</text>
</comment>
<gene>
    <name evidence="13" type="ORF">EDD68_11249</name>
</gene>
<accession>A0A4R3MZ24</accession>
<dbReference type="PANTHER" id="PTHR11808">
    <property type="entry name" value="TRANS-SULFURATION ENZYME FAMILY MEMBER"/>
    <property type="match status" value="1"/>
</dbReference>
<evidence type="ECO:0000256" key="5">
    <source>
        <dbReference type="ARBA" id="ARBA00022898"/>
    </source>
</evidence>
<dbReference type="InterPro" id="IPR015421">
    <property type="entry name" value="PyrdxlP-dep_Trfase_major"/>
</dbReference>
<protein>
    <recommendedName>
        <fullName evidence="4">L-methionine gamma-lyase</fullName>
        <ecNumber evidence="3">4.4.1.11</ecNumber>
        <ecNumber evidence="7">4.4.1.2</ecNumber>
    </recommendedName>
    <alternativeName>
        <fullName evidence="8">Homocysteine desulfhydrase</fullName>
    </alternativeName>
</protein>
<proteinExistence type="inferred from homology"/>
<keyword evidence="14" id="KW-1185">Reference proteome</keyword>
<name>A0A4R3MZ24_9BACI</name>
<dbReference type="InterPro" id="IPR015422">
    <property type="entry name" value="PyrdxlP-dep_Trfase_small"/>
</dbReference>
<dbReference type="SUPFAM" id="SSF53383">
    <property type="entry name" value="PLP-dependent transferases"/>
    <property type="match status" value="1"/>
</dbReference>
<comment type="cofactor">
    <cofactor evidence="1 12">
        <name>pyridoxal 5'-phosphate</name>
        <dbReference type="ChEBI" id="CHEBI:597326"/>
    </cofactor>
</comment>
<dbReference type="InterPro" id="IPR006237">
    <property type="entry name" value="L-Met_gamma_lys"/>
</dbReference>
<evidence type="ECO:0000256" key="12">
    <source>
        <dbReference type="RuleBase" id="RU362118"/>
    </source>
</evidence>
<evidence type="ECO:0000256" key="9">
    <source>
        <dbReference type="ARBA" id="ARBA00048780"/>
    </source>
</evidence>
<dbReference type="PIRSF" id="PIRSF001434">
    <property type="entry name" value="CGS"/>
    <property type="match status" value="1"/>
</dbReference>
<evidence type="ECO:0000256" key="7">
    <source>
        <dbReference type="ARBA" id="ARBA00047175"/>
    </source>
</evidence>
<dbReference type="FunFam" id="3.40.640.10:FF:000046">
    <property type="entry name" value="Cystathionine gamma-lyase"/>
    <property type="match status" value="1"/>
</dbReference>
<dbReference type="InterPro" id="IPR000277">
    <property type="entry name" value="Cys/Met-Metab_PyrdxlP-dep_enz"/>
</dbReference>
<evidence type="ECO:0000313" key="14">
    <source>
        <dbReference type="Proteomes" id="UP000294650"/>
    </source>
</evidence>
<dbReference type="CDD" id="cd00614">
    <property type="entry name" value="CGS_like"/>
    <property type="match status" value="1"/>
</dbReference>
<dbReference type="Proteomes" id="UP000294650">
    <property type="component" value="Unassembled WGS sequence"/>
</dbReference>
<dbReference type="GO" id="GO:0009086">
    <property type="term" value="P:methionine biosynthetic process"/>
    <property type="evidence" value="ECO:0007669"/>
    <property type="project" value="UniProtKB-ARBA"/>
</dbReference>
<dbReference type="GO" id="GO:0005737">
    <property type="term" value="C:cytoplasm"/>
    <property type="evidence" value="ECO:0007669"/>
    <property type="project" value="TreeGrafter"/>
</dbReference>
<dbReference type="GO" id="GO:0018826">
    <property type="term" value="F:methionine gamma-lyase activity"/>
    <property type="evidence" value="ECO:0007669"/>
    <property type="project" value="UniProtKB-EC"/>
</dbReference>
<dbReference type="Pfam" id="PF01053">
    <property type="entry name" value="Cys_Met_Meta_PP"/>
    <property type="match status" value="1"/>
</dbReference>